<sequence length="151" mass="16854">MPNYTKSAEAISRLSSEEFQVTQQGGTERPFENAFWDHDEAGIYVDIVSGEPLFSSLDKFGSNCGWPSFAKPVEPSNVDERSDQSHGMSRTEVRSTHGDSHLGHIFDDGPKDLGGLRYCINSASLRFIPLDELESEGYGKYLELFEKKGLE</sequence>
<dbReference type="NCBIfam" id="TIGR00357">
    <property type="entry name" value="peptide-methionine (R)-S-oxide reductase MsrB"/>
    <property type="match status" value="1"/>
</dbReference>
<accession>A0A9X0U7Y1</accession>
<dbReference type="PANTHER" id="PTHR10173:SF59">
    <property type="entry name" value="PEPTIDE METHIONINE SULFOXIDE REDUCTASE MSRA_MSRB"/>
    <property type="match status" value="1"/>
</dbReference>
<dbReference type="RefSeq" id="WP_183981328.1">
    <property type="nucleotide sequence ID" value="NZ_JACHEB010000015.1"/>
</dbReference>
<evidence type="ECO:0000313" key="7">
    <source>
        <dbReference type="Proteomes" id="UP000535182"/>
    </source>
</evidence>
<dbReference type="PANTHER" id="PTHR10173">
    <property type="entry name" value="METHIONINE SULFOXIDE REDUCTASE"/>
    <property type="match status" value="1"/>
</dbReference>
<dbReference type="AlphaFoldDB" id="A0A9X0U7Y1"/>
<dbReference type="SUPFAM" id="SSF51316">
    <property type="entry name" value="Mss4-like"/>
    <property type="match status" value="1"/>
</dbReference>
<evidence type="ECO:0000259" key="5">
    <source>
        <dbReference type="PROSITE" id="PS51790"/>
    </source>
</evidence>
<gene>
    <name evidence="3" type="primary">msrB</name>
    <name evidence="6" type="ORF">HDF14_005139</name>
</gene>
<dbReference type="FunFam" id="2.170.150.20:FF:000003">
    <property type="entry name" value="Peptide methionine sulfoxide reductase MsrB"/>
    <property type="match status" value="1"/>
</dbReference>
<dbReference type="EMBL" id="JACHEB010000015">
    <property type="protein sequence ID" value="MBB5331492.1"/>
    <property type="molecule type" value="Genomic_DNA"/>
</dbReference>
<feature type="active site" description="Nucleophile" evidence="3">
    <location>
        <position position="119"/>
    </location>
</feature>
<dbReference type="InterPro" id="IPR028427">
    <property type="entry name" value="Met_Sox_Rdtase_MsrB"/>
</dbReference>
<comment type="caution">
    <text evidence="3">Lacks conserved residue(s) required for the propagation of feature annotation.</text>
</comment>
<evidence type="ECO:0000256" key="3">
    <source>
        <dbReference type="HAMAP-Rule" id="MF_01400"/>
    </source>
</evidence>
<feature type="compositionally biased region" description="Basic and acidic residues" evidence="4">
    <location>
        <begin position="78"/>
        <end position="104"/>
    </location>
</feature>
<dbReference type="InterPro" id="IPR011057">
    <property type="entry name" value="Mss4-like_sf"/>
</dbReference>
<proteinExistence type="inferred from homology"/>
<evidence type="ECO:0000256" key="1">
    <source>
        <dbReference type="ARBA" id="ARBA00023002"/>
    </source>
</evidence>
<keyword evidence="7" id="KW-1185">Reference proteome</keyword>
<dbReference type="Gene3D" id="2.170.150.20">
    <property type="entry name" value="Peptide methionine sulfoxide reductase"/>
    <property type="match status" value="1"/>
</dbReference>
<dbReference type="Pfam" id="PF01641">
    <property type="entry name" value="SelR"/>
    <property type="match status" value="1"/>
</dbReference>
<comment type="similarity">
    <text evidence="3">Belongs to the MsrB Met sulfoxide reductase family.</text>
</comment>
<reference evidence="6 7" key="1">
    <citation type="submission" date="2020-08" db="EMBL/GenBank/DDBJ databases">
        <title>Genomic Encyclopedia of Type Strains, Phase IV (KMG-V): Genome sequencing to study the core and pangenomes of soil and plant-associated prokaryotes.</title>
        <authorList>
            <person name="Whitman W."/>
        </authorList>
    </citation>
    <scope>NUCLEOTIDE SEQUENCE [LARGE SCALE GENOMIC DNA]</scope>
    <source>
        <strain evidence="6 7">X5P2</strain>
    </source>
</reference>
<name>A0A9X0U7Y1_9BACT</name>
<feature type="domain" description="MsrB" evidence="5">
    <location>
        <begin position="7"/>
        <end position="130"/>
    </location>
</feature>
<comment type="catalytic activity">
    <reaction evidence="2 3">
        <text>L-methionyl-[protein] + [thioredoxin]-disulfide + H2O = L-methionyl-(R)-S-oxide-[protein] + [thioredoxin]-dithiol</text>
        <dbReference type="Rhea" id="RHEA:24164"/>
        <dbReference type="Rhea" id="RHEA-COMP:10698"/>
        <dbReference type="Rhea" id="RHEA-COMP:10700"/>
        <dbReference type="Rhea" id="RHEA-COMP:12313"/>
        <dbReference type="Rhea" id="RHEA-COMP:12314"/>
        <dbReference type="ChEBI" id="CHEBI:15377"/>
        <dbReference type="ChEBI" id="CHEBI:16044"/>
        <dbReference type="ChEBI" id="CHEBI:29950"/>
        <dbReference type="ChEBI" id="CHEBI:45764"/>
        <dbReference type="ChEBI" id="CHEBI:50058"/>
        <dbReference type="EC" id="1.8.4.12"/>
    </reaction>
</comment>
<dbReference type="GO" id="GO:0033743">
    <property type="term" value="F:peptide-methionine (R)-S-oxide reductase activity"/>
    <property type="evidence" value="ECO:0007669"/>
    <property type="project" value="UniProtKB-UniRule"/>
</dbReference>
<dbReference type="InterPro" id="IPR002579">
    <property type="entry name" value="Met_Sox_Rdtase_MsrB_dom"/>
</dbReference>
<dbReference type="Proteomes" id="UP000535182">
    <property type="component" value="Unassembled WGS sequence"/>
</dbReference>
<feature type="region of interest" description="Disordered" evidence="4">
    <location>
        <begin position="71"/>
        <end position="104"/>
    </location>
</feature>
<dbReference type="PROSITE" id="PS51790">
    <property type="entry name" value="MSRB"/>
    <property type="match status" value="1"/>
</dbReference>
<dbReference type="GO" id="GO:0030091">
    <property type="term" value="P:protein repair"/>
    <property type="evidence" value="ECO:0007669"/>
    <property type="project" value="InterPro"/>
</dbReference>
<organism evidence="6 7">
    <name type="scientific">Tunturiibacter gelidiferens</name>
    <dbReference type="NCBI Taxonomy" id="3069689"/>
    <lineage>
        <taxon>Bacteria</taxon>
        <taxon>Pseudomonadati</taxon>
        <taxon>Acidobacteriota</taxon>
        <taxon>Terriglobia</taxon>
        <taxon>Terriglobales</taxon>
        <taxon>Acidobacteriaceae</taxon>
        <taxon>Tunturiibacter</taxon>
    </lineage>
</organism>
<dbReference type="GO" id="GO:0006979">
    <property type="term" value="P:response to oxidative stress"/>
    <property type="evidence" value="ECO:0007669"/>
    <property type="project" value="InterPro"/>
</dbReference>
<evidence type="ECO:0000256" key="4">
    <source>
        <dbReference type="SAM" id="MobiDB-lite"/>
    </source>
</evidence>
<evidence type="ECO:0000313" key="6">
    <source>
        <dbReference type="EMBL" id="MBB5331492.1"/>
    </source>
</evidence>
<keyword evidence="1 3" id="KW-0560">Oxidoreductase</keyword>
<dbReference type="HAMAP" id="MF_01400">
    <property type="entry name" value="MsrB"/>
    <property type="match status" value="1"/>
</dbReference>
<dbReference type="EC" id="1.8.4.12" evidence="3"/>
<dbReference type="GO" id="GO:0005737">
    <property type="term" value="C:cytoplasm"/>
    <property type="evidence" value="ECO:0007669"/>
    <property type="project" value="TreeGrafter"/>
</dbReference>
<evidence type="ECO:0000256" key="2">
    <source>
        <dbReference type="ARBA" id="ARBA00048488"/>
    </source>
</evidence>
<protein>
    <recommendedName>
        <fullName evidence="3">Peptide methionine sulfoxide reductase MsrB</fullName>
        <ecNumber evidence="3">1.8.4.12</ecNumber>
    </recommendedName>
    <alternativeName>
        <fullName evidence="3">Peptide-methionine (R)-S-oxide reductase</fullName>
    </alternativeName>
</protein>
<comment type="caution">
    <text evidence="6">The sequence shown here is derived from an EMBL/GenBank/DDBJ whole genome shotgun (WGS) entry which is preliminary data.</text>
</comment>